<dbReference type="PANTHER" id="PTHR38110:SF1">
    <property type="entry name" value="THIOESTERASE DOMAIN-CONTAINING PROTEIN"/>
    <property type="match status" value="1"/>
</dbReference>
<gene>
    <name evidence="3" type="ORF">CPB83DRAFT_880239</name>
</gene>
<evidence type="ECO:0000259" key="1">
    <source>
        <dbReference type="Pfam" id="PF13622"/>
    </source>
</evidence>
<feature type="domain" description="Acyl-CoA thioesterase-like C-terminal" evidence="2">
    <location>
        <begin position="154"/>
        <end position="270"/>
    </location>
</feature>
<dbReference type="Proteomes" id="UP000807306">
    <property type="component" value="Unassembled WGS sequence"/>
</dbReference>
<dbReference type="PANTHER" id="PTHR38110">
    <property type="entry name" value="CHROMOSOME 23, WHOLE GENOME SHOTGUN SEQUENCE"/>
    <property type="match status" value="1"/>
</dbReference>
<accession>A0A9P6EQZ5</accession>
<name>A0A9P6EQZ5_9AGAR</name>
<evidence type="ECO:0000313" key="3">
    <source>
        <dbReference type="EMBL" id="KAF9533079.1"/>
    </source>
</evidence>
<dbReference type="InterPro" id="IPR042171">
    <property type="entry name" value="Acyl-CoA_hotdog"/>
</dbReference>
<evidence type="ECO:0000259" key="2">
    <source>
        <dbReference type="Pfam" id="PF20789"/>
    </source>
</evidence>
<keyword evidence="4" id="KW-1185">Reference proteome</keyword>
<dbReference type="AlphaFoldDB" id="A0A9P6EQZ5"/>
<reference evidence="3" key="1">
    <citation type="submission" date="2020-11" db="EMBL/GenBank/DDBJ databases">
        <authorList>
            <consortium name="DOE Joint Genome Institute"/>
            <person name="Ahrendt S."/>
            <person name="Riley R."/>
            <person name="Andreopoulos W."/>
            <person name="Labutti K."/>
            <person name="Pangilinan J."/>
            <person name="Ruiz-Duenas F.J."/>
            <person name="Barrasa J.M."/>
            <person name="Sanchez-Garcia M."/>
            <person name="Camarero S."/>
            <person name="Miyauchi S."/>
            <person name="Serrano A."/>
            <person name="Linde D."/>
            <person name="Babiker R."/>
            <person name="Drula E."/>
            <person name="Ayuso-Fernandez I."/>
            <person name="Pacheco R."/>
            <person name="Padilla G."/>
            <person name="Ferreira P."/>
            <person name="Barriuso J."/>
            <person name="Kellner H."/>
            <person name="Castanera R."/>
            <person name="Alfaro M."/>
            <person name="Ramirez L."/>
            <person name="Pisabarro A.G."/>
            <person name="Kuo A."/>
            <person name="Tritt A."/>
            <person name="Lipzen A."/>
            <person name="He G."/>
            <person name="Yan M."/>
            <person name="Ng V."/>
            <person name="Cullen D."/>
            <person name="Martin F."/>
            <person name="Rosso M.-N."/>
            <person name="Henrissat B."/>
            <person name="Hibbett D."/>
            <person name="Martinez A.T."/>
            <person name="Grigoriev I.V."/>
        </authorList>
    </citation>
    <scope>NUCLEOTIDE SEQUENCE</scope>
    <source>
        <strain evidence="3">CBS 506.95</strain>
    </source>
</reference>
<comment type="caution">
    <text evidence="3">The sequence shown here is derived from an EMBL/GenBank/DDBJ whole genome shotgun (WGS) entry which is preliminary data.</text>
</comment>
<evidence type="ECO:0000313" key="4">
    <source>
        <dbReference type="Proteomes" id="UP000807306"/>
    </source>
</evidence>
<dbReference type="InterPro" id="IPR049449">
    <property type="entry name" value="TesB_ACOT8-like_N"/>
</dbReference>
<proteinExistence type="predicted"/>
<dbReference type="InterPro" id="IPR049450">
    <property type="entry name" value="ACOT8-like_C"/>
</dbReference>
<organism evidence="3 4">
    <name type="scientific">Crepidotus variabilis</name>
    <dbReference type="NCBI Taxonomy" id="179855"/>
    <lineage>
        <taxon>Eukaryota</taxon>
        <taxon>Fungi</taxon>
        <taxon>Dikarya</taxon>
        <taxon>Basidiomycota</taxon>
        <taxon>Agaricomycotina</taxon>
        <taxon>Agaricomycetes</taxon>
        <taxon>Agaricomycetidae</taxon>
        <taxon>Agaricales</taxon>
        <taxon>Agaricineae</taxon>
        <taxon>Crepidotaceae</taxon>
        <taxon>Crepidotus</taxon>
    </lineage>
</organism>
<sequence length="309" mass="34102">MAPLNKAVKLRPSKPSIDGHHFVGEADGEWGIKGWSFTAHVDPIHLTAQFLRKTLPGPVTVRIKRLKTGVAFTNITAELLQQHHQNDVKISTHAIFGLNEANPTDRAQLTLNPPSPWARRHPLYTHPSEAERLPIPKSWSFAKYIGWAEDENIKSKNLPDHPSRTNSSTIGSGGLEWGGWFELKDEPISNPALAFLADIVENTPSLLPKSERPGIASPMWFATLTFSIEFKNKIPSPSAKHADRTVGLYSSGKFVTHPQGRHDIYAEVWTAPSNIGEGNSNNNWRDDQVCLAVATQVALCIPVGNTPKL</sequence>
<dbReference type="InterPro" id="IPR052389">
    <property type="entry name" value="Sec_Metab_Biosynth-Assoc"/>
</dbReference>
<dbReference type="Pfam" id="PF13622">
    <property type="entry name" value="4HBT_3"/>
    <property type="match status" value="1"/>
</dbReference>
<dbReference type="OrthoDB" id="2532955at2759"/>
<dbReference type="EMBL" id="MU157829">
    <property type="protein sequence ID" value="KAF9533079.1"/>
    <property type="molecule type" value="Genomic_DNA"/>
</dbReference>
<dbReference type="Pfam" id="PF20789">
    <property type="entry name" value="4HBT_3C"/>
    <property type="match status" value="1"/>
</dbReference>
<feature type="domain" description="Acyl-CoA thioesterase-like N-terminal HotDog" evidence="1">
    <location>
        <begin position="42"/>
        <end position="96"/>
    </location>
</feature>
<dbReference type="Gene3D" id="2.40.160.210">
    <property type="entry name" value="Acyl-CoA thioesterase, double hotdog domain"/>
    <property type="match status" value="1"/>
</dbReference>
<protein>
    <submittedName>
        <fullName evidence="3">Thioesterase-like superfamily-domain-containing protein</fullName>
    </submittedName>
</protein>